<comment type="caution">
    <text evidence="2">The sequence shown here is derived from an EMBL/GenBank/DDBJ whole genome shotgun (WGS) entry which is preliminary data.</text>
</comment>
<gene>
    <name evidence="2" type="ORF">DdX_00277</name>
</gene>
<sequence>MKVFLALTFLTFVVYFPFLQRYIFLYSLVGFICKHIQRKAEWRGEWIYTVLQRLRLRMLGGASGGGAGGGGDARKIAGGGGDV</sequence>
<evidence type="ECO:0000256" key="1">
    <source>
        <dbReference type="SAM" id="MobiDB-lite"/>
    </source>
</evidence>
<organism evidence="2 3">
    <name type="scientific">Ditylenchus destructor</name>
    <dbReference type="NCBI Taxonomy" id="166010"/>
    <lineage>
        <taxon>Eukaryota</taxon>
        <taxon>Metazoa</taxon>
        <taxon>Ecdysozoa</taxon>
        <taxon>Nematoda</taxon>
        <taxon>Chromadorea</taxon>
        <taxon>Rhabditida</taxon>
        <taxon>Tylenchina</taxon>
        <taxon>Tylenchomorpha</taxon>
        <taxon>Sphaerularioidea</taxon>
        <taxon>Anguinidae</taxon>
        <taxon>Anguininae</taxon>
        <taxon>Ditylenchus</taxon>
    </lineage>
</organism>
<dbReference type="AlphaFoldDB" id="A0AAD4RCU2"/>
<keyword evidence="3" id="KW-1185">Reference proteome</keyword>
<reference evidence="2" key="1">
    <citation type="submission" date="2022-01" db="EMBL/GenBank/DDBJ databases">
        <title>Genome Sequence Resource for Two Populations of Ditylenchus destructor, the Migratory Endoparasitic Phytonematode.</title>
        <authorList>
            <person name="Zhang H."/>
            <person name="Lin R."/>
            <person name="Xie B."/>
        </authorList>
    </citation>
    <scope>NUCLEOTIDE SEQUENCE</scope>
    <source>
        <strain evidence="2">BazhouSP</strain>
    </source>
</reference>
<dbReference type="Proteomes" id="UP001201812">
    <property type="component" value="Unassembled WGS sequence"/>
</dbReference>
<evidence type="ECO:0000313" key="3">
    <source>
        <dbReference type="Proteomes" id="UP001201812"/>
    </source>
</evidence>
<accession>A0AAD4RCU2</accession>
<feature type="region of interest" description="Disordered" evidence="1">
    <location>
        <begin position="64"/>
        <end position="83"/>
    </location>
</feature>
<dbReference type="EMBL" id="JAKKPZ010000001">
    <property type="protein sequence ID" value="KAI1728122.1"/>
    <property type="molecule type" value="Genomic_DNA"/>
</dbReference>
<protein>
    <submittedName>
        <fullName evidence="2">Uncharacterized protein</fullName>
    </submittedName>
</protein>
<name>A0AAD4RCU2_9BILA</name>
<evidence type="ECO:0000313" key="2">
    <source>
        <dbReference type="EMBL" id="KAI1728122.1"/>
    </source>
</evidence>
<proteinExistence type="predicted"/>